<dbReference type="Gene3D" id="3.90.550.10">
    <property type="entry name" value="Spore Coat Polysaccharide Biosynthesis Protein SpsA, Chain A"/>
    <property type="match status" value="1"/>
</dbReference>
<name>A0ABU2DPX6_9MICC</name>
<feature type="region of interest" description="Disordered" evidence="1">
    <location>
        <begin position="1"/>
        <end position="20"/>
    </location>
</feature>
<comment type="caution">
    <text evidence="3">The sequence shown here is derived from an EMBL/GenBank/DDBJ whole genome shotgun (WGS) entry which is preliminary data.</text>
</comment>
<dbReference type="InterPro" id="IPR001173">
    <property type="entry name" value="Glyco_trans_2-like"/>
</dbReference>
<proteinExistence type="predicted"/>
<dbReference type="EC" id="2.4.-.-" evidence="3"/>
<dbReference type="InterPro" id="IPR050834">
    <property type="entry name" value="Glycosyltransf_2"/>
</dbReference>
<dbReference type="Pfam" id="PF00535">
    <property type="entry name" value="Glycos_transf_2"/>
    <property type="match status" value="1"/>
</dbReference>
<protein>
    <submittedName>
        <fullName evidence="3">Glycosyltransferase family 2 protein</fullName>
        <ecNumber evidence="3">2.4.-.-</ecNumber>
    </submittedName>
</protein>
<dbReference type="PANTHER" id="PTHR43685:SF2">
    <property type="entry name" value="GLYCOSYLTRANSFERASE 2-LIKE DOMAIN-CONTAINING PROTEIN"/>
    <property type="match status" value="1"/>
</dbReference>
<keyword evidence="3" id="KW-0328">Glycosyltransferase</keyword>
<dbReference type="SUPFAM" id="SSF53448">
    <property type="entry name" value="Nucleotide-diphospho-sugar transferases"/>
    <property type="match status" value="1"/>
</dbReference>
<evidence type="ECO:0000259" key="2">
    <source>
        <dbReference type="Pfam" id="PF00535"/>
    </source>
</evidence>
<dbReference type="PANTHER" id="PTHR43685">
    <property type="entry name" value="GLYCOSYLTRANSFERASE"/>
    <property type="match status" value="1"/>
</dbReference>
<keyword evidence="3" id="KW-0808">Transferase</keyword>
<dbReference type="EMBL" id="JAVKGR010000002">
    <property type="protein sequence ID" value="MDR8018560.1"/>
    <property type="molecule type" value="Genomic_DNA"/>
</dbReference>
<accession>A0ABU2DPX6</accession>
<reference evidence="3 4" key="1">
    <citation type="submission" date="2023-09" db="EMBL/GenBank/DDBJ databases">
        <title>Description of three actinobacteria isolated from air of manufacturing shop in a pharmaceutical factory.</title>
        <authorList>
            <person name="Zhang D.-F."/>
        </authorList>
    </citation>
    <scope>NUCLEOTIDE SEQUENCE [LARGE SCALE GENOMIC DNA]</scope>
    <source>
        <strain evidence="3 4">LY-0111</strain>
    </source>
</reference>
<dbReference type="InterPro" id="IPR029044">
    <property type="entry name" value="Nucleotide-diphossugar_trans"/>
</dbReference>
<organism evidence="3 4">
    <name type="scientific">Nesterenkonia aerolata</name>
    <dbReference type="NCBI Taxonomy" id="3074079"/>
    <lineage>
        <taxon>Bacteria</taxon>
        <taxon>Bacillati</taxon>
        <taxon>Actinomycetota</taxon>
        <taxon>Actinomycetes</taxon>
        <taxon>Micrococcales</taxon>
        <taxon>Micrococcaceae</taxon>
        <taxon>Nesterenkonia</taxon>
    </lineage>
</organism>
<feature type="domain" description="Glycosyltransferase 2-like" evidence="2">
    <location>
        <begin position="608"/>
        <end position="741"/>
    </location>
</feature>
<dbReference type="Proteomes" id="UP001251870">
    <property type="component" value="Unassembled WGS sequence"/>
</dbReference>
<dbReference type="RefSeq" id="WP_310547549.1">
    <property type="nucleotide sequence ID" value="NZ_JAVKGR010000002.1"/>
</dbReference>
<dbReference type="CDD" id="cd00761">
    <property type="entry name" value="Glyco_tranf_GTA_type"/>
    <property type="match status" value="1"/>
</dbReference>
<evidence type="ECO:0000313" key="4">
    <source>
        <dbReference type="Proteomes" id="UP001251870"/>
    </source>
</evidence>
<evidence type="ECO:0000256" key="1">
    <source>
        <dbReference type="SAM" id="MobiDB-lite"/>
    </source>
</evidence>
<evidence type="ECO:0000313" key="3">
    <source>
        <dbReference type="EMBL" id="MDR8018560.1"/>
    </source>
</evidence>
<gene>
    <name evidence="3" type="ORF">RIL96_03150</name>
</gene>
<keyword evidence="4" id="KW-1185">Reference proteome</keyword>
<sequence length="1008" mass="111789">MSRSEIPVQMPATEDPRAHEAAAATARAHEAAAHLLETKTHRRQHWETLAAAHRDRAAHLRSVGSPEAPHAAVSAPQEVAALQRTAATLPPGEMGISRPRLDLRIGIICDRFLFDTFTGLAELVPLTPQNWQDHLDDVDLLLVAATWRGHDGHSWDTTADDAASRRQLLIETLIPAYRQAGIPTVYYGKEDPPDYRKFLAVARACEHILTTAVEAVDWYHRDCPEAHSVGVLPFAVNPLLHSPLGSRPAATQAVLFAGSWMGKKYPLRAEYARWILDGTLAARRSPVIIDRYYEAEHPSPNQLVPYDYWGYRAPAVDHTALMGLQRVVDVAVNLNSVPDSQTMFANRALELQASGTAVLSTYNQGINSYYPQVHIANSAENVAAMLQYLDDGAEGLEMLRRIQSDGIRQVFRQNHGVDLLAHLAEVAGVPVELPQERVLAVTAEITEELAADIAAQTHEQTTLVTWDQLVSAGAPEAEILMPVTPERRYGADYTADHVAAFRLQSSPISVKLDGDAASTDSLALRHRQGLEGLDLSLTAFWKPSTLSTSRPSAEGLHAEAVGRRVFLGDHLNHTPIQPEPGPPRVHTEPNHAAEAARQTAQRLGLEVSVVVPVFNNGGHLRHKAFASLRRSPGFSRMQVLLIDDGSTDGITASILEELAARYPNVTAFRHPVGGSGSASRPRNLGLEIAATEFVTYLDPDDEQYGDAYTTMADLLRGEPEAQFALGTQYTWSDRRRHLDVHSWLTPASTADGRLLRPDRNTLAAASFRPASIEGMVARTDWLRSLGLVQPEGATGQDTLFFQQLLDRTEAYLPVAEPAYVYYGAVDTSIVNVVSPRYFRKYLIVEAARADWLRAEGLLEAYRDTRLEHFLVTWYLPQLALVPDAQCSEAEAVLHEIIGLYTDEERTMRWRTPEALRFFGRRALPDPRRMRPTLGRWRRRLRAEAAERGESFRRTGPGRLAGGVYRRTLKPRDPEAAAEQAQMRADEKMILSPTSAVSEADRWERRLTP</sequence>
<feature type="compositionally biased region" description="Basic and acidic residues" evidence="1">
    <location>
        <begin position="998"/>
        <end position="1008"/>
    </location>
</feature>
<dbReference type="GO" id="GO:0016757">
    <property type="term" value="F:glycosyltransferase activity"/>
    <property type="evidence" value="ECO:0007669"/>
    <property type="project" value="UniProtKB-KW"/>
</dbReference>
<feature type="region of interest" description="Disordered" evidence="1">
    <location>
        <begin position="968"/>
        <end position="1008"/>
    </location>
</feature>